<keyword evidence="2" id="KW-0732">Signal</keyword>
<evidence type="ECO:0000313" key="3">
    <source>
        <dbReference type="EMBL" id="THH01684.1"/>
    </source>
</evidence>
<feature type="chain" id="PRO_5020627877" evidence="2">
    <location>
        <begin position="21"/>
        <end position="493"/>
    </location>
</feature>
<evidence type="ECO:0000256" key="2">
    <source>
        <dbReference type="SAM" id="SignalP"/>
    </source>
</evidence>
<dbReference type="EMBL" id="SGPK01000578">
    <property type="protein sequence ID" value="THH01684.1"/>
    <property type="molecule type" value="Genomic_DNA"/>
</dbReference>
<reference evidence="3 4" key="1">
    <citation type="submission" date="2019-02" db="EMBL/GenBank/DDBJ databases">
        <title>Genome sequencing of the rare red list fungi Phellinidium pouzarii.</title>
        <authorList>
            <person name="Buettner E."/>
            <person name="Kellner H."/>
        </authorList>
    </citation>
    <scope>NUCLEOTIDE SEQUENCE [LARGE SCALE GENOMIC DNA]</scope>
    <source>
        <strain evidence="3 4">DSM 108285</strain>
    </source>
</reference>
<feature type="signal peptide" evidence="2">
    <location>
        <begin position="1"/>
        <end position="20"/>
    </location>
</feature>
<comment type="caution">
    <text evidence="3">The sequence shown here is derived from an EMBL/GenBank/DDBJ whole genome shotgun (WGS) entry which is preliminary data.</text>
</comment>
<accession>A0A4S4KSV9</accession>
<evidence type="ECO:0000313" key="4">
    <source>
        <dbReference type="Proteomes" id="UP000308199"/>
    </source>
</evidence>
<protein>
    <submittedName>
        <fullName evidence="3">Uncharacterized protein</fullName>
    </submittedName>
</protein>
<evidence type="ECO:0000256" key="1">
    <source>
        <dbReference type="SAM" id="MobiDB-lite"/>
    </source>
</evidence>
<name>A0A4S4KSV9_9AGAM</name>
<keyword evidence="4" id="KW-1185">Reference proteome</keyword>
<dbReference type="InterPro" id="IPR018803">
    <property type="entry name" value="Ish1/Msc1-like"/>
</dbReference>
<sequence>MRLIPILIAALTIANSPAAASWWSSDKPDYSTWDKNQLQAWLSEHNIEPPQGYSQKELQDLVASNWDSARAWTQDQYARAQRVFGDMQDTAFESWDDSRLREFLLEQGVVVPTGPREKLVLAAKQHYRGHSNAASSFSSSVSSVVSTALYGVPSDQASASATSLYSAASDTVSGAAAQASETFARALDDSKDYVYSTWDQNQLRDYLVDKGVINSNQQMSREKMLEYMRDAYAKITDPIWDAYSDSYLHDWLVAHGIIKSDFEKNRDALTVQTKKYYYTPQQRAWDSWSESDMRKWLIDHNVIKSDAQIKKEKLQKLVADNYATAPDTVWEAWSDSDLRSWLVAHGYLRTEAQMTRDNLVQLVNAKYNEANARTAAYLTWPDARLRAFLRSHGMSESTLPTSRPGLLQETRIRYVQSSSRLEQIYSRLRALVASGVASAEETLGQVLELLSGVESKGANWMHDAGSYVDEKKRGAEKKAKDAKETMGKRKNEL</sequence>
<organism evidence="3 4">
    <name type="scientific">Phellinidium pouzarii</name>
    <dbReference type="NCBI Taxonomy" id="167371"/>
    <lineage>
        <taxon>Eukaryota</taxon>
        <taxon>Fungi</taxon>
        <taxon>Dikarya</taxon>
        <taxon>Basidiomycota</taxon>
        <taxon>Agaricomycotina</taxon>
        <taxon>Agaricomycetes</taxon>
        <taxon>Hymenochaetales</taxon>
        <taxon>Hymenochaetaceae</taxon>
        <taxon>Phellinidium</taxon>
    </lineage>
</organism>
<dbReference type="AlphaFoldDB" id="A0A4S4KSV9"/>
<feature type="region of interest" description="Disordered" evidence="1">
    <location>
        <begin position="468"/>
        <end position="493"/>
    </location>
</feature>
<dbReference type="OrthoDB" id="2527403at2759"/>
<gene>
    <name evidence="3" type="ORF">EW145_g6869</name>
</gene>
<proteinExistence type="predicted"/>
<dbReference type="Pfam" id="PF10281">
    <property type="entry name" value="Ish1"/>
    <property type="match status" value="5"/>
</dbReference>
<dbReference type="Proteomes" id="UP000308199">
    <property type="component" value="Unassembled WGS sequence"/>
</dbReference>